<sequence>MLHYADDPPGHAGHHYYLVQVSKSQPCLSVQYRSMSGMEYRSMSDGRCRSMEDECLRSTVVSEYRSTGLVSGSTVVEQNRATNRCCCRSMRSAVLCGLNAPNLQDLTSSDVSVVDCRRPMLSGFCRSTLVRLLRLHAVFVYGYVLPHLLDACSQPTDAIIQWVVDTIKLHLEVSFILLLGSTDSIEHLIDLVLGVDLWYQLGLCE</sequence>
<organism evidence="1 2">
    <name type="scientific">Brassica cretica</name>
    <name type="common">Mustard</name>
    <dbReference type="NCBI Taxonomy" id="69181"/>
    <lineage>
        <taxon>Eukaryota</taxon>
        <taxon>Viridiplantae</taxon>
        <taxon>Streptophyta</taxon>
        <taxon>Embryophyta</taxon>
        <taxon>Tracheophyta</taxon>
        <taxon>Spermatophyta</taxon>
        <taxon>Magnoliopsida</taxon>
        <taxon>eudicotyledons</taxon>
        <taxon>Gunneridae</taxon>
        <taxon>Pentapetalae</taxon>
        <taxon>rosids</taxon>
        <taxon>malvids</taxon>
        <taxon>Brassicales</taxon>
        <taxon>Brassicaceae</taxon>
        <taxon>Brassiceae</taxon>
        <taxon>Brassica</taxon>
    </lineage>
</organism>
<name>A0A8S9HXX7_BRACR</name>
<protein>
    <submittedName>
        <fullName evidence="1">Uncharacterized protein</fullName>
    </submittedName>
</protein>
<evidence type="ECO:0000313" key="1">
    <source>
        <dbReference type="EMBL" id="KAF2559608.1"/>
    </source>
</evidence>
<dbReference type="EMBL" id="QGKW02001940">
    <property type="protein sequence ID" value="KAF2559608.1"/>
    <property type="molecule type" value="Genomic_DNA"/>
</dbReference>
<accession>A0A8S9HXX7</accession>
<gene>
    <name evidence="1" type="ORF">F2Q68_00015615</name>
</gene>
<dbReference type="AlphaFoldDB" id="A0A8S9HXX7"/>
<dbReference type="Proteomes" id="UP000712281">
    <property type="component" value="Unassembled WGS sequence"/>
</dbReference>
<proteinExistence type="predicted"/>
<evidence type="ECO:0000313" key="2">
    <source>
        <dbReference type="Proteomes" id="UP000712281"/>
    </source>
</evidence>
<reference evidence="1" key="1">
    <citation type="submission" date="2019-12" db="EMBL/GenBank/DDBJ databases">
        <title>Genome sequencing and annotation of Brassica cretica.</title>
        <authorList>
            <person name="Studholme D.J."/>
            <person name="Sarris P.F."/>
        </authorList>
    </citation>
    <scope>NUCLEOTIDE SEQUENCE</scope>
    <source>
        <strain evidence="1">PFS-001/15</strain>
        <tissue evidence="1">Leaf</tissue>
    </source>
</reference>
<comment type="caution">
    <text evidence="1">The sequence shown here is derived from an EMBL/GenBank/DDBJ whole genome shotgun (WGS) entry which is preliminary data.</text>
</comment>